<dbReference type="Proteomes" id="UP000885936">
    <property type="component" value="Unassembled WGS sequence"/>
</dbReference>
<dbReference type="NCBIfam" id="TIGR00321">
    <property type="entry name" value="dhys"/>
    <property type="match status" value="1"/>
</dbReference>
<gene>
    <name evidence="3" type="ORF">ENI32_08130</name>
</gene>
<organism evidence="3">
    <name type="scientific">Candidatus Syntropharchaeum butanivorans</name>
    <dbReference type="NCBI Taxonomy" id="1839936"/>
    <lineage>
        <taxon>Archaea</taxon>
        <taxon>Methanobacteriati</taxon>
        <taxon>Methanobacteriota</taxon>
        <taxon>Stenosarchaea group</taxon>
        <taxon>Methanomicrobia</taxon>
        <taxon>Methanosarcinales</taxon>
        <taxon>ANME-2 cluster</taxon>
        <taxon>Candidatus Syntropharchaeum</taxon>
    </lineage>
</organism>
<dbReference type="GO" id="GO:0034038">
    <property type="term" value="F:deoxyhypusine synthase activity"/>
    <property type="evidence" value="ECO:0007669"/>
    <property type="project" value="UniProtKB-EC"/>
</dbReference>
<accession>A0A7J2S2X7</accession>
<evidence type="ECO:0000313" key="3">
    <source>
        <dbReference type="EMBL" id="HEC57818.1"/>
    </source>
</evidence>
<dbReference type="InterPro" id="IPR036982">
    <property type="entry name" value="Deoxyhypusine_synthase_sf"/>
</dbReference>
<dbReference type="EC" id="2.5.1.46" evidence="3"/>
<evidence type="ECO:0000256" key="1">
    <source>
        <dbReference type="ARBA" id="ARBA00009892"/>
    </source>
</evidence>
<dbReference type="SUPFAM" id="SSF52467">
    <property type="entry name" value="DHS-like NAD/FAD-binding domain"/>
    <property type="match status" value="1"/>
</dbReference>
<dbReference type="AlphaFoldDB" id="A0A7J2S2X7"/>
<keyword evidence="2 3" id="KW-0808">Transferase</keyword>
<protein>
    <submittedName>
        <fullName evidence="3">Deoxyhypusine synthase</fullName>
        <ecNumber evidence="3">2.5.1.46</ecNumber>
    </submittedName>
</protein>
<dbReference type="Pfam" id="PF01916">
    <property type="entry name" value="DS"/>
    <property type="match status" value="1"/>
</dbReference>
<dbReference type="EMBL" id="DRIE01000131">
    <property type="protein sequence ID" value="HEC57818.1"/>
    <property type="molecule type" value="Genomic_DNA"/>
</dbReference>
<reference evidence="3" key="1">
    <citation type="journal article" date="2020" name="mSystems">
        <title>Genome- and Community-Level Interaction Insights into Carbon Utilization and Element Cycling Functions of Hydrothermarchaeota in Hydrothermal Sediment.</title>
        <authorList>
            <person name="Zhou Z."/>
            <person name="Liu Y."/>
            <person name="Xu W."/>
            <person name="Pan J."/>
            <person name="Luo Z.H."/>
            <person name="Li M."/>
        </authorList>
    </citation>
    <scope>NUCLEOTIDE SEQUENCE [LARGE SCALE GENOMIC DNA]</scope>
    <source>
        <strain evidence="3">HyVt-386</strain>
    </source>
</reference>
<dbReference type="InterPro" id="IPR029035">
    <property type="entry name" value="DHS-like_NAD/FAD-binding_dom"/>
</dbReference>
<dbReference type="GO" id="GO:0005737">
    <property type="term" value="C:cytoplasm"/>
    <property type="evidence" value="ECO:0007669"/>
    <property type="project" value="TreeGrafter"/>
</dbReference>
<sequence length="311" mass="33773">MKAVEPVIIRPEMTIDEMIRAFGNAGVFNAGKLADAVAIYDEMIRRGACKFLGLAGALVPAGLGVMIADMIRKGFVDVLVTTGANLVHDIIEALGEGHIRGSALSDDNKLKKDGISRIYDVYLRSEAFITFESFVHEFFERLDDGTYAVSELLRLMGEHVPARNSILRAAYECNVPVFTPAFSDSILGLHTWIATQDRKILIDPISDIGKIVGLASDNRAHGAVILGGGVPKNFILQSMLISPSEGFDYGIQITMDRPETGGLSGATLEEARSWAKMKEDAKTVTVYSDITIALPIIVAALYSIHSDEIKE</sequence>
<comment type="similarity">
    <text evidence="1">Belongs to the deoxyhypusine synthase family.</text>
</comment>
<dbReference type="Gene3D" id="3.40.910.10">
    <property type="entry name" value="Deoxyhypusine synthase"/>
    <property type="match status" value="1"/>
</dbReference>
<evidence type="ECO:0000256" key="2">
    <source>
        <dbReference type="ARBA" id="ARBA00022679"/>
    </source>
</evidence>
<name>A0A7J2S2X7_9EURY</name>
<dbReference type="PANTHER" id="PTHR11703:SF2">
    <property type="entry name" value="DEOXYHYPUSINE SYNTHASE-LIKE PROTEIN"/>
    <property type="match status" value="1"/>
</dbReference>
<proteinExistence type="inferred from homology"/>
<dbReference type="NCBIfam" id="NF002630">
    <property type="entry name" value="PRK02301.1"/>
    <property type="match status" value="1"/>
</dbReference>
<comment type="caution">
    <text evidence="3">The sequence shown here is derived from an EMBL/GenBank/DDBJ whole genome shotgun (WGS) entry which is preliminary data.</text>
</comment>
<dbReference type="PANTHER" id="PTHR11703">
    <property type="entry name" value="DEOXYHYPUSINE SYNTHASE"/>
    <property type="match status" value="1"/>
</dbReference>
<dbReference type="InterPro" id="IPR002773">
    <property type="entry name" value="Deoxyhypusine_synthase"/>
</dbReference>